<evidence type="ECO:0000259" key="2">
    <source>
        <dbReference type="Pfam" id="PF13635"/>
    </source>
</evidence>
<name>A0A137SSB0_9BACT</name>
<dbReference type="Pfam" id="PF13173">
    <property type="entry name" value="AAA_14"/>
    <property type="match status" value="1"/>
</dbReference>
<comment type="caution">
    <text evidence="3">The sequence shown here is derived from an EMBL/GenBank/DDBJ whole genome shotgun (WGS) entry which is preliminary data.</text>
</comment>
<dbReference type="PATRIC" id="fig|28125.4.peg.1839"/>
<dbReference type="eggNOG" id="COG1373">
    <property type="taxonomic scope" value="Bacteria"/>
</dbReference>
<evidence type="ECO:0000313" key="4">
    <source>
        <dbReference type="Proteomes" id="UP000070093"/>
    </source>
</evidence>
<dbReference type="Proteomes" id="UP000070093">
    <property type="component" value="Unassembled WGS sequence"/>
</dbReference>
<reference evidence="3 4" key="1">
    <citation type="submission" date="2016-02" db="EMBL/GenBank/DDBJ databases">
        <authorList>
            <person name="Wen L."/>
            <person name="He K."/>
            <person name="Yang H."/>
        </authorList>
    </citation>
    <scope>NUCLEOTIDE SEQUENCE [LARGE SCALE GENOMIC DNA]</scope>
    <source>
        <strain evidence="3 4">GED7880</strain>
    </source>
</reference>
<dbReference type="AlphaFoldDB" id="A0A137SSB0"/>
<dbReference type="Pfam" id="PF13635">
    <property type="entry name" value="DUF4143"/>
    <property type="match status" value="1"/>
</dbReference>
<evidence type="ECO:0000259" key="1">
    <source>
        <dbReference type="Pfam" id="PF13173"/>
    </source>
</evidence>
<dbReference type="EMBL" id="LTAG01000109">
    <property type="protein sequence ID" value="KXO15324.1"/>
    <property type="molecule type" value="Genomic_DNA"/>
</dbReference>
<dbReference type="RefSeq" id="WP_061315349.1">
    <property type="nucleotide sequence ID" value="NZ_KQ965707.1"/>
</dbReference>
<sequence length="450" mass="51731">MLYRKIERNIIDHLRSKSNKILMLDGARQIGKSYIIRHAAQQIFKNYVEINLVEDKQGAGFFANCNTTDKFYFQLSMLAGERLGTKDDTIIFLDEIQEYPHIITLLKFLREDNRYTFITSGSLLGVTLSAEVVSLPIGSVEILHMYQLDFEEFLIANGFGELALEHLRTSFLQEESLDETVHARVLELFKLYLLIGGLPDAVQTYLDTKNIVSVRSLHNSIHQMYVADAAKYDKEHKLKIRMIYNLMPSNLESKKKRIIYKDIENKKGARYETYKDEFDYLISSGIALEVKAVSNPTYPLIQSATKNLLKLYINDVGLFTNLLYGKNIRAVLNDDESVNLGAVYESVVASELKAHGFSLYYYDNKKNGEVDYLIDDQDNLAVLPIEVKSGKDYTTHSALDKLIANKDYRVNKGYVLSYQREISKKGEIIYLPIYYVMFLKPNLTNDIYLP</sequence>
<evidence type="ECO:0000313" key="3">
    <source>
        <dbReference type="EMBL" id="KXO15324.1"/>
    </source>
</evidence>
<gene>
    <name evidence="3" type="ORF">HMPREF3202_01850</name>
</gene>
<evidence type="ECO:0008006" key="5">
    <source>
        <dbReference type="Google" id="ProtNLM"/>
    </source>
</evidence>
<feature type="domain" description="AAA" evidence="1">
    <location>
        <begin position="19"/>
        <end position="154"/>
    </location>
</feature>
<protein>
    <recommendedName>
        <fullName evidence="5">AAA domain-containing protein</fullName>
    </recommendedName>
</protein>
<dbReference type="InterPro" id="IPR025420">
    <property type="entry name" value="DUF4143"/>
</dbReference>
<dbReference type="SUPFAM" id="SSF52540">
    <property type="entry name" value="P-loop containing nucleoside triphosphate hydrolases"/>
    <property type="match status" value="1"/>
</dbReference>
<feature type="domain" description="DUF4143" evidence="2">
    <location>
        <begin position="228"/>
        <end position="390"/>
    </location>
</feature>
<accession>A0A137SSB0</accession>
<dbReference type="PANTHER" id="PTHR33295:SF7">
    <property type="entry name" value="ATPASE"/>
    <property type="match status" value="1"/>
</dbReference>
<proteinExistence type="predicted"/>
<dbReference type="PANTHER" id="PTHR33295">
    <property type="entry name" value="ATPASE"/>
    <property type="match status" value="1"/>
</dbReference>
<dbReference type="InterPro" id="IPR027417">
    <property type="entry name" value="P-loop_NTPase"/>
</dbReference>
<organism evidence="3 4">
    <name type="scientific">Prevotella bivia</name>
    <dbReference type="NCBI Taxonomy" id="28125"/>
    <lineage>
        <taxon>Bacteria</taxon>
        <taxon>Pseudomonadati</taxon>
        <taxon>Bacteroidota</taxon>
        <taxon>Bacteroidia</taxon>
        <taxon>Bacteroidales</taxon>
        <taxon>Prevotellaceae</taxon>
        <taxon>Prevotella</taxon>
    </lineage>
</organism>
<dbReference type="InterPro" id="IPR041682">
    <property type="entry name" value="AAA_14"/>
</dbReference>
<dbReference type="STRING" id="28125.HMPREF3202_01850"/>